<evidence type="ECO:0000256" key="1">
    <source>
        <dbReference type="ARBA" id="ARBA00006007"/>
    </source>
</evidence>
<dbReference type="AlphaFoldDB" id="A0A5B8XJ32"/>
<keyword evidence="3" id="KW-1185">Reference proteome</keyword>
<name>A0A5B8XJ32_9DELT</name>
<proteinExistence type="inferred from homology"/>
<dbReference type="PIRSF" id="PIRSF005956">
    <property type="entry name" value="BtpA"/>
    <property type="match status" value="1"/>
</dbReference>
<accession>A0A5B8XJ32</accession>
<dbReference type="InterPro" id="IPR011060">
    <property type="entry name" value="RibuloseP-bd_barrel"/>
</dbReference>
<dbReference type="EMBL" id="CP042467">
    <property type="protein sequence ID" value="QED25760.1"/>
    <property type="molecule type" value="Genomic_DNA"/>
</dbReference>
<reference evidence="2 3" key="1">
    <citation type="submission" date="2019-08" db="EMBL/GenBank/DDBJ databases">
        <authorList>
            <person name="Liang Q."/>
        </authorList>
    </citation>
    <scope>NUCLEOTIDE SEQUENCE [LARGE SCALE GENOMIC DNA]</scope>
    <source>
        <strain evidence="2 3">V1718</strain>
    </source>
</reference>
<evidence type="ECO:0000313" key="2">
    <source>
        <dbReference type="EMBL" id="QED25760.1"/>
    </source>
</evidence>
<dbReference type="Pfam" id="PF03437">
    <property type="entry name" value="BtpA"/>
    <property type="match status" value="1"/>
</dbReference>
<dbReference type="Proteomes" id="UP000321595">
    <property type="component" value="Chromosome"/>
</dbReference>
<dbReference type="SUPFAM" id="SSF51366">
    <property type="entry name" value="Ribulose-phoshate binding barrel"/>
    <property type="match status" value="1"/>
</dbReference>
<dbReference type="OrthoDB" id="9791357at2"/>
<dbReference type="PANTHER" id="PTHR21381:SF3">
    <property type="entry name" value="SGC REGION PROTEIN SGCQ-RELATED"/>
    <property type="match status" value="1"/>
</dbReference>
<sequence length="300" mass="31336">MSQRISWKKQVKQLKPKLFAHRLTPFRTNTREPLVIQIFEPTKKRIIGVIHVPALPGDALGTTRKAAFDAALRDLDALADSGVDGIIIENFGSVPFHKGTPSDPTPPHQISALAVLANIAKEGFPELKIGINCLRNDAKSALGAASASGADFIRVNVHASSFVTDQGIIESDAANTLTYRKLLGGNIGIMADILVKHSVPLGETDPARAAEECVGRGLADALIVSGHGTGAPVSLDVLRAAKSGAASAPVLIGSGLTLENAAELLAECDGAIVGTALKVDGITRNPVDPARVKALAAFFR</sequence>
<dbReference type="PANTHER" id="PTHR21381">
    <property type="entry name" value="ZGC:162297"/>
    <property type="match status" value="1"/>
</dbReference>
<dbReference type="NCBIfam" id="TIGR00259">
    <property type="entry name" value="thylakoid_BtpA"/>
    <property type="match status" value="1"/>
</dbReference>
<protein>
    <submittedName>
        <fullName evidence="2">BtpA/SgcQ family protein</fullName>
    </submittedName>
</protein>
<evidence type="ECO:0000313" key="3">
    <source>
        <dbReference type="Proteomes" id="UP000321595"/>
    </source>
</evidence>
<comment type="similarity">
    <text evidence="1">Belongs to the BtpA family.</text>
</comment>
<organism evidence="2 3">
    <name type="scientific">Microvenator marinus</name>
    <dbReference type="NCBI Taxonomy" id="2600177"/>
    <lineage>
        <taxon>Bacteria</taxon>
        <taxon>Deltaproteobacteria</taxon>
        <taxon>Bradymonadales</taxon>
        <taxon>Microvenatoraceae</taxon>
        <taxon>Microvenator</taxon>
    </lineage>
</organism>
<dbReference type="KEGG" id="bbae:FRD01_00475"/>
<gene>
    <name evidence="2" type="ORF">FRD01_00475</name>
</gene>
<dbReference type="InterPro" id="IPR005137">
    <property type="entry name" value="BtpA"/>
</dbReference>